<sequence length="167" mass="18321">MRPKNAAYALLIALGMSAADDAAASSPTGIFLWYPDQAGPPSSEDCEALVSRVRPSREQAEAWLWGRIPQGTELEFYLFLSEDRMEPTFSAEGDYDTGELRLGSTVGDETAFKLIPDDHPSVTIKGSIIAPTDSTVVTVVLRNVPTIDAPVERVTYYCRFTDQETEV</sequence>
<name>A0ABV3SQN8_9HYPH</name>
<reference evidence="2 3" key="1">
    <citation type="submission" date="2024-05" db="EMBL/GenBank/DDBJ databases">
        <authorList>
            <person name="Jiang F."/>
        </authorList>
    </citation>
    <scope>NUCLEOTIDE SEQUENCE [LARGE SCALE GENOMIC DNA]</scope>
    <source>
        <strain evidence="2 3">LZ166</strain>
    </source>
</reference>
<feature type="signal peptide" evidence="1">
    <location>
        <begin position="1"/>
        <end position="18"/>
    </location>
</feature>
<keyword evidence="1" id="KW-0732">Signal</keyword>
<accession>A0ABV3SQN8</accession>
<comment type="caution">
    <text evidence="2">The sequence shown here is derived from an EMBL/GenBank/DDBJ whole genome shotgun (WGS) entry which is preliminary data.</text>
</comment>
<keyword evidence="3" id="KW-1185">Reference proteome</keyword>
<evidence type="ECO:0000256" key="1">
    <source>
        <dbReference type="SAM" id="SignalP"/>
    </source>
</evidence>
<organism evidence="2 3">
    <name type="scientific">Aquibium pacificus</name>
    <dbReference type="NCBI Taxonomy" id="3153579"/>
    <lineage>
        <taxon>Bacteria</taxon>
        <taxon>Pseudomonadati</taxon>
        <taxon>Pseudomonadota</taxon>
        <taxon>Alphaproteobacteria</taxon>
        <taxon>Hyphomicrobiales</taxon>
        <taxon>Phyllobacteriaceae</taxon>
        <taxon>Aquibium</taxon>
    </lineage>
</organism>
<protein>
    <submittedName>
        <fullName evidence="2">Uncharacterized protein</fullName>
    </submittedName>
</protein>
<feature type="chain" id="PRO_5047498212" evidence="1">
    <location>
        <begin position="19"/>
        <end position="167"/>
    </location>
</feature>
<proteinExistence type="predicted"/>
<evidence type="ECO:0000313" key="2">
    <source>
        <dbReference type="EMBL" id="MEX0408786.1"/>
    </source>
</evidence>
<dbReference type="EMBL" id="JBDPGJ010000006">
    <property type="protein sequence ID" value="MEX0408786.1"/>
    <property type="molecule type" value="Genomic_DNA"/>
</dbReference>
<gene>
    <name evidence="2" type="ORF">ABGN05_24385</name>
</gene>
<dbReference type="Proteomes" id="UP001556692">
    <property type="component" value="Unassembled WGS sequence"/>
</dbReference>
<dbReference type="RefSeq" id="WP_367956642.1">
    <property type="nucleotide sequence ID" value="NZ_JBDPGJ010000006.1"/>
</dbReference>
<evidence type="ECO:0000313" key="3">
    <source>
        <dbReference type="Proteomes" id="UP001556692"/>
    </source>
</evidence>